<dbReference type="InterPro" id="IPR006600">
    <property type="entry name" value="HTH_CenpB_DNA-bd_dom"/>
</dbReference>
<dbReference type="SUPFAM" id="SSF46689">
    <property type="entry name" value="Homeodomain-like"/>
    <property type="match status" value="1"/>
</dbReference>
<dbReference type="HOGENOM" id="CLU_018294_0_1_1"/>
<dbReference type="GO" id="GO:0003677">
    <property type="term" value="F:DNA binding"/>
    <property type="evidence" value="ECO:0007669"/>
    <property type="project" value="UniProtKB-KW"/>
</dbReference>
<dbReference type="AlphaFoldDB" id="E6ZPA0"/>
<dbReference type="InterPro" id="IPR004875">
    <property type="entry name" value="DDE_SF_endonuclease_dom"/>
</dbReference>
<reference evidence="4 5" key="1">
    <citation type="journal article" date="2010" name="Science">
        <title>Pathogenicity determinants in smut fungi revealed by genome comparison.</title>
        <authorList>
            <person name="Schirawski J."/>
            <person name="Mannhaupt G."/>
            <person name="Muench K."/>
            <person name="Brefort T."/>
            <person name="Schipper K."/>
            <person name="Doehlemann G."/>
            <person name="Di Stasio M."/>
            <person name="Roessel N."/>
            <person name="Mendoza-Mendoza A."/>
            <person name="Pester D."/>
            <person name="Mueller O."/>
            <person name="Winterberg B."/>
            <person name="Meyer E."/>
            <person name="Ghareeb H."/>
            <person name="Wollenberg T."/>
            <person name="Muensterkoetter M."/>
            <person name="Wong P."/>
            <person name="Walter M."/>
            <person name="Stukenbrock E."/>
            <person name="Gueldener U."/>
            <person name="Kahmann R."/>
        </authorList>
    </citation>
    <scope>NUCLEOTIDE SEQUENCE [LARGE SCALE GENOMIC DNA]</scope>
    <source>
        <strain evidence="5">SRZ2</strain>
    </source>
</reference>
<feature type="domain" description="HTH CENPB-type" evidence="3">
    <location>
        <begin position="94"/>
        <end position="172"/>
    </location>
</feature>
<sequence length="536" mass="59837">MPSLSSFLTIMTMLYHIHHAKVTKGSYLILSEPLHSPKQHILTHYNTQKALNASYSHQDLADWTRDTYKLSYTPSRSTIHRIINQRTPDSSSTSFKRKAPSNTEELDRLLAEWVNSQPSRGVMVNRHLIKQQGQILQSRLNTSLPVDQQLALKFSNGWLEKFCNRHSFKLQIAHGEAGSVQQDVIDKELPTLKLLIQQYHPADVFNADEAGLFYNMPPNKTIGSSPASGLKKNKARITILFACNSTGTEKLDPFFIGHSQQPHAFKKQSPEQLGIQYSANSKAWMTSSLFHAWLSSLDTYIGQTPGRHILLLLDNFSGHGTLQKPLAKLQNITIQFLPPNTTSRIQPLDAGIIASFKKHYRARQYGMALLEAELGSKDIYKLDILTAIKLSQEIWQELGANIIKNCWRHTGLVDWGGEETVAEGDGALDQQLEASIRQLTEVTIQDVVQPAGEEGEEEEEGDAGLEEAGDFDTPTPPASPGKRPAATEEPQRSLEEQVRVLKLAQDIFTDQGLLTPDLLDAFAVCTARLIQSKDSN</sequence>
<feature type="compositionally biased region" description="Basic and acidic residues" evidence="2">
    <location>
        <begin position="485"/>
        <end position="494"/>
    </location>
</feature>
<dbReference type="GO" id="GO:0005634">
    <property type="term" value="C:nucleus"/>
    <property type="evidence" value="ECO:0007669"/>
    <property type="project" value="TreeGrafter"/>
</dbReference>
<dbReference type="InterPro" id="IPR009057">
    <property type="entry name" value="Homeodomain-like_sf"/>
</dbReference>
<accession>E6ZPA0</accession>
<feature type="compositionally biased region" description="Acidic residues" evidence="2">
    <location>
        <begin position="453"/>
        <end position="470"/>
    </location>
</feature>
<dbReference type="InterPro" id="IPR050863">
    <property type="entry name" value="CenT-Element_Derived"/>
</dbReference>
<dbReference type="VEuPathDB" id="FungiDB:sr15513"/>
<organism evidence="4 5">
    <name type="scientific">Sporisorium reilianum (strain SRZ2)</name>
    <name type="common">Maize head smut fungus</name>
    <dbReference type="NCBI Taxonomy" id="999809"/>
    <lineage>
        <taxon>Eukaryota</taxon>
        <taxon>Fungi</taxon>
        <taxon>Dikarya</taxon>
        <taxon>Basidiomycota</taxon>
        <taxon>Ustilaginomycotina</taxon>
        <taxon>Ustilaginomycetes</taxon>
        <taxon>Ustilaginales</taxon>
        <taxon>Ustilaginaceae</taxon>
        <taxon>Sporisorium</taxon>
    </lineage>
</organism>
<keyword evidence="1" id="KW-0238">DNA-binding</keyword>
<keyword evidence="5" id="KW-1185">Reference proteome</keyword>
<dbReference type="PANTHER" id="PTHR19303:SF73">
    <property type="entry name" value="PROTEIN PDC2"/>
    <property type="match status" value="1"/>
</dbReference>
<dbReference type="EMBL" id="FQ311434">
    <property type="protein sequence ID" value="CBQ69057.1"/>
    <property type="molecule type" value="Genomic_DNA"/>
</dbReference>
<name>E6ZPA0_SPORE</name>
<evidence type="ECO:0000313" key="5">
    <source>
        <dbReference type="Proteomes" id="UP000008867"/>
    </source>
</evidence>
<dbReference type="eggNOG" id="KOG3105">
    <property type="taxonomic scope" value="Eukaryota"/>
</dbReference>
<proteinExistence type="predicted"/>
<evidence type="ECO:0000259" key="3">
    <source>
        <dbReference type="PROSITE" id="PS51253"/>
    </source>
</evidence>
<dbReference type="PANTHER" id="PTHR19303">
    <property type="entry name" value="TRANSPOSON"/>
    <property type="match status" value="1"/>
</dbReference>
<dbReference type="PROSITE" id="PS51253">
    <property type="entry name" value="HTH_CENPB"/>
    <property type="match status" value="1"/>
</dbReference>
<dbReference type="OrthoDB" id="162969at2759"/>
<gene>
    <name evidence="4" type="ORF">sr15513</name>
</gene>
<dbReference type="Proteomes" id="UP000008867">
    <property type="component" value="Chromosome 13"/>
</dbReference>
<evidence type="ECO:0000256" key="1">
    <source>
        <dbReference type="ARBA" id="ARBA00023125"/>
    </source>
</evidence>
<dbReference type="Pfam" id="PF03184">
    <property type="entry name" value="DDE_1"/>
    <property type="match status" value="1"/>
</dbReference>
<dbReference type="Gene3D" id="1.10.10.60">
    <property type="entry name" value="Homeodomain-like"/>
    <property type="match status" value="1"/>
</dbReference>
<evidence type="ECO:0000256" key="2">
    <source>
        <dbReference type="SAM" id="MobiDB-lite"/>
    </source>
</evidence>
<evidence type="ECO:0000313" key="4">
    <source>
        <dbReference type="EMBL" id="CBQ69057.1"/>
    </source>
</evidence>
<feature type="region of interest" description="Disordered" evidence="2">
    <location>
        <begin position="448"/>
        <end position="494"/>
    </location>
</feature>
<dbReference type="Pfam" id="PF03221">
    <property type="entry name" value="HTH_Tnp_Tc5"/>
    <property type="match status" value="1"/>
</dbReference>
<protein>
    <recommendedName>
        <fullName evidence="3">HTH CENPB-type domain-containing protein</fullName>
    </recommendedName>
</protein>
<dbReference type="SMART" id="SM00674">
    <property type="entry name" value="CENPB"/>
    <property type="match status" value="1"/>
</dbReference>